<sequence length="59" mass="6738">MIEFDRFCCNLSEVSINFIKQHFQIDYRSLLGPTVAESMGLHKSINENKTLTSEAAFVL</sequence>
<organism evidence="1 2">
    <name type="scientific">Dermatophagoides farinae</name>
    <name type="common">American house dust mite</name>
    <dbReference type="NCBI Taxonomy" id="6954"/>
    <lineage>
        <taxon>Eukaryota</taxon>
        <taxon>Metazoa</taxon>
        <taxon>Ecdysozoa</taxon>
        <taxon>Arthropoda</taxon>
        <taxon>Chelicerata</taxon>
        <taxon>Arachnida</taxon>
        <taxon>Acari</taxon>
        <taxon>Acariformes</taxon>
        <taxon>Sarcoptiformes</taxon>
        <taxon>Astigmata</taxon>
        <taxon>Psoroptidia</taxon>
        <taxon>Analgoidea</taxon>
        <taxon>Pyroglyphidae</taxon>
        <taxon>Dermatophagoidinae</taxon>
        <taxon>Dermatophagoides</taxon>
    </lineage>
</organism>
<evidence type="ECO:0000313" key="2">
    <source>
        <dbReference type="Proteomes" id="UP000790347"/>
    </source>
</evidence>
<accession>A0A922I181</accession>
<protein>
    <submittedName>
        <fullName evidence="1">Uncharacterized protein</fullName>
    </submittedName>
</protein>
<name>A0A922I181_DERFA</name>
<keyword evidence="2" id="KW-1185">Reference proteome</keyword>
<dbReference type="EMBL" id="ASGP02000003">
    <property type="protein sequence ID" value="KAH9516668.1"/>
    <property type="molecule type" value="Genomic_DNA"/>
</dbReference>
<reference evidence="1" key="2">
    <citation type="journal article" date="2022" name="Res Sq">
        <title>Comparative Genomics Reveals Insights into the Divergent Evolution of Astigmatic Mites and Household Pest Adaptations.</title>
        <authorList>
            <person name="Xiong Q."/>
            <person name="Wan A.T.-Y."/>
            <person name="Liu X.-Y."/>
            <person name="Fung C.S.-H."/>
            <person name="Xiao X."/>
            <person name="Malainual N."/>
            <person name="Hou J."/>
            <person name="Wang L."/>
            <person name="Wang M."/>
            <person name="Yang K."/>
            <person name="Cui Y."/>
            <person name="Leung E."/>
            <person name="Nong W."/>
            <person name="Shin S.-K."/>
            <person name="Au S."/>
            <person name="Jeong K.Y."/>
            <person name="Chew F.T."/>
            <person name="Hui J."/>
            <person name="Leung T.F."/>
            <person name="Tungtrongchitr A."/>
            <person name="Zhong N."/>
            <person name="Liu Z."/>
            <person name="Tsui S."/>
        </authorList>
    </citation>
    <scope>NUCLEOTIDE SEQUENCE</scope>
    <source>
        <strain evidence="1">Derf</strain>
        <tissue evidence="1">Whole organism</tissue>
    </source>
</reference>
<gene>
    <name evidence="1" type="ORF">DERF_007394</name>
</gene>
<dbReference type="Proteomes" id="UP000790347">
    <property type="component" value="Unassembled WGS sequence"/>
</dbReference>
<reference evidence="1" key="1">
    <citation type="submission" date="2013-05" db="EMBL/GenBank/DDBJ databases">
        <authorList>
            <person name="Yim A.K.Y."/>
            <person name="Chan T.F."/>
            <person name="Ji K.M."/>
            <person name="Liu X.Y."/>
            <person name="Zhou J.W."/>
            <person name="Li R.Q."/>
            <person name="Yang K.Y."/>
            <person name="Li J."/>
            <person name="Li M."/>
            <person name="Law P.T.W."/>
            <person name="Wu Y.L."/>
            <person name="Cai Z.L."/>
            <person name="Qin H."/>
            <person name="Bao Y."/>
            <person name="Leung R.K.K."/>
            <person name="Ng P.K.S."/>
            <person name="Zou J."/>
            <person name="Zhong X.J."/>
            <person name="Ran P.X."/>
            <person name="Zhong N.S."/>
            <person name="Liu Z.G."/>
            <person name="Tsui S.K.W."/>
        </authorList>
    </citation>
    <scope>NUCLEOTIDE SEQUENCE</scope>
    <source>
        <strain evidence="1">Derf</strain>
        <tissue evidence="1">Whole organism</tissue>
    </source>
</reference>
<comment type="caution">
    <text evidence="1">The sequence shown here is derived from an EMBL/GenBank/DDBJ whole genome shotgun (WGS) entry which is preliminary data.</text>
</comment>
<evidence type="ECO:0000313" key="1">
    <source>
        <dbReference type="EMBL" id="KAH9516668.1"/>
    </source>
</evidence>
<proteinExistence type="predicted"/>
<dbReference type="AlphaFoldDB" id="A0A922I181"/>